<keyword evidence="3" id="KW-1185">Reference proteome</keyword>
<dbReference type="Proteomes" id="UP000199074">
    <property type="component" value="Unassembled WGS sequence"/>
</dbReference>
<evidence type="ECO:0000256" key="1">
    <source>
        <dbReference type="SAM" id="Phobius"/>
    </source>
</evidence>
<evidence type="ECO:0000313" key="2">
    <source>
        <dbReference type="EMBL" id="SFV31468.1"/>
    </source>
</evidence>
<proteinExistence type="predicted"/>
<dbReference type="EMBL" id="FPCK01000001">
    <property type="protein sequence ID" value="SFV31468.1"/>
    <property type="molecule type" value="Genomic_DNA"/>
</dbReference>
<protein>
    <submittedName>
        <fullName evidence="2">Uncharacterized protein</fullName>
    </submittedName>
</protein>
<keyword evidence="1" id="KW-0812">Transmembrane</keyword>
<evidence type="ECO:0000313" key="3">
    <source>
        <dbReference type="Proteomes" id="UP000199074"/>
    </source>
</evidence>
<organism evidence="2 3">
    <name type="scientific">Devosia crocina</name>
    <dbReference type="NCBI Taxonomy" id="429728"/>
    <lineage>
        <taxon>Bacteria</taxon>
        <taxon>Pseudomonadati</taxon>
        <taxon>Pseudomonadota</taxon>
        <taxon>Alphaproteobacteria</taxon>
        <taxon>Hyphomicrobiales</taxon>
        <taxon>Devosiaceae</taxon>
        <taxon>Devosia</taxon>
    </lineage>
</organism>
<feature type="transmembrane region" description="Helical" evidence="1">
    <location>
        <begin position="6"/>
        <end position="24"/>
    </location>
</feature>
<dbReference type="AlphaFoldDB" id="A0A1I7N9Z2"/>
<accession>A0A1I7N9Z2</accession>
<keyword evidence="1" id="KW-1133">Transmembrane helix</keyword>
<name>A0A1I7N9Z2_9HYPH</name>
<dbReference type="RefSeq" id="WP_280140627.1">
    <property type="nucleotide sequence ID" value="NZ_FPCK01000001.1"/>
</dbReference>
<keyword evidence="1" id="KW-0472">Membrane</keyword>
<sequence length="42" mass="4639">MDSLPFFLLGVVCLAVALSGAFMARGIYRNRHRGEQDGQDQV</sequence>
<reference evidence="2 3" key="1">
    <citation type="submission" date="2016-10" db="EMBL/GenBank/DDBJ databases">
        <authorList>
            <person name="de Groot N.N."/>
        </authorList>
    </citation>
    <scope>NUCLEOTIDE SEQUENCE [LARGE SCALE GENOMIC DNA]</scope>
    <source>
        <strain evidence="2 3">IPL20</strain>
    </source>
</reference>
<gene>
    <name evidence="2" type="ORF">SAMN05216456_1350</name>
</gene>